<dbReference type="SUPFAM" id="SSF52821">
    <property type="entry name" value="Rhodanese/Cell cycle control phosphatase"/>
    <property type="match status" value="1"/>
</dbReference>
<sequence>MTTTPLTTAQTPATSANAVLRVPPAAPAAAAAYFAASLAFHADVSDVASALASGEDPGFVLIDSRSTESWDQGHIPGALHFPTAMIPAQAERLLDKAVPVVTYCWGPGCNGATRAALALAELGYQVKEMLGGIEYWIREGFEVETWEGRERRDADPLTAPVDSDNCGC</sequence>
<dbReference type="PANTHER" id="PTHR43031:SF1">
    <property type="entry name" value="PYRIDINE NUCLEOTIDE-DISULPHIDE OXIDOREDUCTASE"/>
    <property type="match status" value="1"/>
</dbReference>
<gene>
    <name evidence="3" type="ORF">ACFYWW_28035</name>
</gene>
<accession>A0ABW6RNK1</accession>
<evidence type="ECO:0000256" key="1">
    <source>
        <dbReference type="SAM" id="MobiDB-lite"/>
    </source>
</evidence>
<protein>
    <submittedName>
        <fullName evidence="3">Rhodanese-like domain-containing protein</fullName>
    </submittedName>
</protein>
<organism evidence="3 4">
    <name type="scientific">Streptomyces flavidovirens</name>
    <dbReference type="NCBI Taxonomy" id="67298"/>
    <lineage>
        <taxon>Bacteria</taxon>
        <taxon>Bacillati</taxon>
        <taxon>Actinomycetota</taxon>
        <taxon>Actinomycetes</taxon>
        <taxon>Kitasatosporales</taxon>
        <taxon>Streptomycetaceae</taxon>
        <taxon>Streptomyces</taxon>
    </lineage>
</organism>
<dbReference type="Proteomes" id="UP001601976">
    <property type="component" value="Unassembled WGS sequence"/>
</dbReference>
<dbReference type="SMART" id="SM00450">
    <property type="entry name" value="RHOD"/>
    <property type="match status" value="1"/>
</dbReference>
<dbReference type="PROSITE" id="PS50206">
    <property type="entry name" value="RHODANESE_3"/>
    <property type="match status" value="1"/>
</dbReference>
<keyword evidence="4" id="KW-1185">Reference proteome</keyword>
<feature type="region of interest" description="Disordered" evidence="1">
    <location>
        <begin position="149"/>
        <end position="168"/>
    </location>
</feature>
<dbReference type="Pfam" id="PF00581">
    <property type="entry name" value="Rhodanese"/>
    <property type="match status" value="1"/>
</dbReference>
<dbReference type="PANTHER" id="PTHR43031">
    <property type="entry name" value="FAD-DEPENDENT OXIDOREDUCTASE"/>
    <property type="match status" value="1"/>
</dbReference>
<comment type="caution">
    <text evidence="3">The sequence shown here is derived from an EMBL/GenBank/DDBJ whole genome shotgun (WGS) entry which is preliminary data.</text>
</comment>
<dbReference type="EMBL" id="JBIAPK010000010">
    <property type="protein sequence ID" value="MFF3342531.1"/>
    <property type="molecule type" value="Genomic_DNA"/>
</dbReference>
<dbReference type="RefSeq" id="WP_387897495.1">
    <property type="nucleotide sequence ID" value="NZ_JBIAPK010000010.1"/>
</dbReference>
<evidence type="ECO:0000313" key="3">
    <source>
        <dbReference type="EMBL" id="MFF3342531.1"/>
    </source>
</evidence>
<proteinExistence type="predicted"/>
<dbReference type="InterPro" id="IPR001763">
    <property type="entry name" value="Rhodanese-like_dom"/>
</dbReference>
<dbReference type="InterPro" id="IPR050229">
    <property type="entry name" value="GlpE_sulfurtransferase"/>
</dbReference>
<evidence type="ECO:0000313" key="4">
    <source>
        <dbReference type="Proteomes" id="UP001601976"/>
    </source>
</evidence>
<dbReference type="Gene3D" id="3.40.250.10">
    <property type="entry name" value="Rhodanese-like domain"/>
    <property type="match status" value="1"/>
</dbReference>
<name>A0ABW6RNK1_9ACTN</name>
<dbReference type="InterPro" id="IPR036873">
    <property type="entry name" value="Rhodanese-like_dom_sf"/>
</dbReference>
<feature type="domain" description="Rhodanese" evidence="2">
    <location>
        <begin position="55"/>
        <end position="145"/>
    </location>
</feature>
<evidence type="ECO:0000259" key="2">
    <source>
        <dbReference type="PROSITE" id="PS50206"/>
    </source>
</evidence>
<reference evidence="3 4" key="1">
    <citation type="submission" date="2024-10" db="EMBL/GenBank/DDBJ databases">
        <title>The Natural Products Discovery Center: Release of the First 8490 Sequenced Strains for Exploring Actinobacteria Biosynthetic Diversity.</title>
        <authorList>
            <person name="Kalkreuter E."/>
            <person name="Kautsar S.A."/>
            <person name="Yang D."/>
            <person name="Bader C.D."/>
            <person name="Teijaro C.N."/>
            <person name="Fluegel L."/>
            <person name="Davis C.M."/>
            <person name="Simpson J.R."/>
            <person name="Lauterbach L."/>
            <person name="Steele A.D."/>
            <person name="Gui C."/>
            <person name="Meng S."/>
            <person name="Li G."/>
            <person name="Viehrig K."/>
            <person name="Ye F."/>
            <person name="Su P."/>
            <person name="Kiefer A.F."/>
            <person name="Nichols A."/>
            <person name="Cepeda A.J."/>
            <person name="Yan W."/>
            <person name="Fan B."/>
            <person name="Jiang Y."/>
            <person name="Adhikari A."/>
            <person name="Zheng C.-J."/>
            <person name="Schuster L."/>
            <person name="Cowan T.M."/>
            <person name="Smanski M.J."/>
            <person name="Chevrette M.G."/>
            <person name="De Carvalho L.P.S."/>
            <person name="Shen B."/>
        </authorList>
    </citation>
    <scope>NUCLEOTIDE SEQUENCE [LARGE SCALE GENOMIC DNA]</scope>
    <source>
        <strain evidence="3 4">NPDC003029</strain>
    </source>
</reference>